<dbReference type="PANTHER" id="PTHR30346">
    <property type="entry name" value="TRANSCRIPTIONAL DUAL REGULATOR HCAR-RELATED"/>
    <property type="match status" value="1"/>
</dbReference>
<keyword evidence="3" id="KW-0238">DNA-binding</keyword>
<evidence type="ECO:0000256" key="4">
    <source>
        <dbReference type="ARBA" id="ARBA00023163"/>
    </source>
</evidence>
<keyword evidence="4" id="KW-0804">Transcription</keyword>
<evidence type="ECO:0000256" key="3">
    <source>
        <dbReference type="ARBA" id="ARBA00023125"/>
    </source>
</evidence>
<dbReference type="GO" id="GO:0003700">
    <property type="term" value="F:DNA-binding transcription factor activity"/>
    <property type="evidence" value="ECO:0007669"/>
    <property type="project" value="TreeGrafter"/>
</dbReference>
<dbReference type="Gene3D" id="3.40.190.290">
    <property type="match status" value="1"/>
</dbReference>
<comment type="similarity">
    <text evidence="1">Belongs to the LysR transcriptional regulatory family.</text>
</comment>
<dbReference type="Proteomes" id="UP000824044">
    <property type="component" value="Unassembled WGS sequence"/>
</dbReference>
<evidence type="ECO:0000259" key="5">
    <source>
        <dbReference type="Pfam" id="PF03466"/>
    </source>
</evidence>
<gene>
    <name evidence="6" type="ORF">H9812_03600</name>
</gene>
<dbReference type="AlphaFoldDB" id="A0A9D2DX14"/>
<dbReference type="PANTHER" id="PTHR30346:SF28">
    <property type="entry name" value="HTH-TYPE TRANSCRIPTIONAL REGULATOR CYNR"/>
    <property type="match status" value="1"/>
</dbReference>
<dbReference type="EMBL" id="DXBS01000071">
    <property type="protein sequence ID" value="HIZ24544.1"/>
    <property type="molecule type" value="Genomic_DNA"/>
</dbReference>
<dbReference type="GO" id="GO:0003677">
    <property type="term" value="F:DNA binding"/>
    <property type="evidence" value="ECO:0007669"/>
    <property type="project" value="UniProtKB-KW"/>
</dbReference>
<evidence type="ECO:0000256" key="2">
    <source>
        <dbReference type="ARBA" id="ARBA00023015"/>
    </source>
</evidence>
<organism evidence="6 7">
    <name type="scientific">Candidatus Gallimonas intestinigallinarum</name>
    <dbReference type="NCBI Taxonomy" id="2838604"/>
    <lineage>
        <taxon>Bacteria</taxon>
        <taxon>Bacillati</taxon>
        <taxon>Bacillota</taxon>
        <taxon>Clostridia</taxon>
        <taxon>Candidatus Gallimonas</taxon>
    </lineage>
</organism>
<sequence length="254" mass="28428">MRTNRGLSLTEAGQSFYRDAARLSEQLETAIARARQLSLTRRDVVRIGNSLLNPCKPLLDLWNALEDKPDCTLCIVPFVDTVETLDKVYHSLGAEIDVLIGACDIAGYSDFLQIYNLGTYSLCIGVLRRHPLADRARLSPEDLRGERLILLQEGGSGTLDSVRRELRRAYPEIILVDSPRYYDYDVFNRCEQEGALLLTLDAWRDVHPALNTVPIDLDYSIPYGILYPLHPVEHVKQFLEAIERGEGGAGKGGA</sequence>
<protein>
    <submittedName>
        <fullName evidence="6">LysR family transcriptional regulator</fullName>
    </submittedName>
</protein>
<dbReference type="GO" id="GO:0032993">
    <property type="term" value="C:protein-DNA complex"/>
    <property type="evidence" value="ECO:0007669"/>
    <property type="project" value="TreeGrafter"/>
</dbReference>
<dbReference type="InterPro" id="IPR005119">
    <property type="entry name" value="LysR_subst-bd"/>
</dbReference>
<feature type="domain" description="LysR substrate-binding" evidence="5">
    <location>
        <begin position="95"/>
        <end position="170"/>
    </location>
</feature>
<accession>A0A9D2DX14</accession>
<name>A0A9D2DX14_9FIRM</name>
<keyword evidence="2" id="KW-0805">Transcription regulation</keyword>
<evidence type="ECO:0000313" key="6">
    <source>
        <dbReference type="EMBL" id="HIZ24544.1"/>
    </source>
</evidence>
<reference evidence="6" key="2">
    <citation type="submission" date="2021-04" db="EMBL/GenBank/DDBJ databases">
        <authorList>
            <person name="Gilroy R."/>
        </authorList>
    </citation>
    <scope>NUCLEOTIDE SEQUENCE</scope>
    <source>
        <strain evidence="6">CHK33-5263</strain>
    </source>
</reference>
<dbReference type="Pfam" id="PF03466">
    <property type="entry name" value="LysR_substrate"/>
    <property type="match status" value="1"/>
</dbReference>
<evidence type="ECO:0000313" key="7">
    <source>
        <dbReference type="Proteomes" id="UP000824044"/>
    </source>
</evidence>
<evidence type="ECO:0000256" key="1">
    <source>
        <dbReference type="ARBA" id="ARBA00009437"/>
    </source>
</evidence>
<reference evidence="6" key="1">
    <citation type="journal article" date="2021" name="PeerJ">
        <title>Extensive microbial diversity within the chicken gut microbiome revealed by metagenomics and culture.</title>
        <authorList>
            <person name="Gilroy R."/>
            <person name="Ravi A."/>
            <person name="Getino M."/>
            <person name="Pursley I."/>
            <person name="Horton D.L."/>
            <person name="Alikhan N.F."/>
            <person name="Baker D."/>
            <person name="Gharbi K."/>
            <person name="Hall N."/>
            <person name="Watson M."/>
            <person name="Adriaenssens E.M."/>
            <person name="Foster-Nyarko E."/>
            <person name="Jarju S."/>
            <person name="Secka A."/>
            <person name="Antonio M."/>
            <person name="Oren A."/>
            <person name="Chaudhuri R.R."/>
            <person name="La Ragione R."/>
            <person name="Hildebrand F."/>
            <person name="Pallen M.J."/>
        </authorList>
    </citation>
    <scope>NUCLEOTIDE SEQUENCE</scope>
    <source>
        <strain evidence="6">CHK33-5263</strain>
    </source>
</reference>
<proteinExistence type="inferred from homology"/>
<comment type="caution">
    <text evidence="6">The sequence shown here is derived from an EMBL/GenBank/DDBJ whole genome shotgun (WGS) entry which is preliminary data.</text>
</comment>
<dbReference type="SUPFAM" id="SSF53850">
    <property type="entry name" value="Periplasmic binding protein-like II"/>
    <property type="match status" value="1"/>
</dbReference>